<sequence>MIPRLIWTSIAIAAMLCGHMPCQAAIVLSFSTDSGASFTNAISTTVGDSVDVELYLRETAGENRLSNDGLIGFGTRAIIDPSFITIRDVTFNSLLFSDFSASSGVRIPSEFSIVGEALIGIDPKGSEILLGAFTVDTNAKGTSEIRFGDFDPRPNRADFAFNDALFTTFDKELFAIDPTIDAADRSRTHALTITAVPEPSSLSFLAILLFALTTLRKRGQDSFHICDRILNKASGDS</sequence>
<dbReference type="EMBL" id="JASZZN010000001">
    <property type="protein sequence ID" value="MDM4014178.1"/>
    <property type="molecule type" value="Genomic_DNA"/>
</dbReference>
<evidence type="ECO:0008006" key="4">
    <source>
        <dbReference type="Google" id="ProtNLM"/>
    </source>
</evidence>
<dbReference type="RefSeq" id="WP_289161937.1">
    <property type="nucleotide sequence ID" value="NZ_JASZZN010000001.1"/>
</dbReference>
<keyword evidence="3" id="KW-1185">Reference proteome</keyword>
<feature type="chain" id="PRO_5047177724" description="PEP-CTERM protein-sorting domain-containing protein" evidence="1">
    <location>
        <begin position="25"/>
        <end position="237"/>
    </location>
</feature>
<protein>
    <recommendedName>
        <fullName evidence="4">PEP-CTERM protein-sorting domain-containing protein</fullName>
    </recommendedName>
</protein>
<comment type="caution">
    <text evidence="2">The sequence shown here is derived from an EMBL/GenBank/DDBJ whole genome shotgun (WGS) entry which is preliminary data.</text>
</comment>
<gene>
    <name evidence="2" type="ORF">QTN89_01965</name>
</gene>
<evidence type="ECO:0000256" key="1">
    <source>
        <dbReference type="SAM" id="SignalP"/>
    </source>
</evidence>
<name>A0ABT7PCG7_9BACT</name>
<evidence type="ECO:0000313" key="2">
    <source>
        <dbReference type="EMBL" id="MDM4014178.1"/>
    </source>
</evidence>
<dbReference type="Proteomes" id="UP001239462">
    <property type="component" value="Unassembled WGS sequence"/>
</dbReference>
<accession>A0ABT7PCG7</accession>
<reference evidence="2 3" key="1">
    <citation type="submission" date="2023-06" db="EMBL/GenBank/DDBJ databases">
        <title>Roseiconus lacunae JC819 isolated from Gulf of Mannar region, Tamil Nadu.</title>
        <authorList>
            <person name="Pk S."/>
            <person name="Ch S."/>
            <person name="Ch V.R."/>
        </authorList>
    </citation>
    <scope>NUCLEOTIDE SEQUENCE [LARGE SCALE GENOMIC DNA]</scope>
    <source>
        <strain evidence="2 3">JC819</strain>
    </source>
</reference>
<organism evidence="2 3">
    <name type="scientific">Roseiconus lacunae</name>
    <dbReference type="NCBI Taxonomy" id="2605694"/>
    <lineage>
        <taxon>Bacteria</taxon>
        <taxon>Pseudomonadati</taxon>
        <taxon>Planctomycetota</taxon>
        <taxon>Planctomycetia</taxon>
        <taxon>Pirellulales</taxon>
        <taxon>Pirellulaceae</taxon>
        <taxon>Roseiconus</taxon>
    </lineage>
</organism>
<feature type="signal peptide" evidence="1">
    <location>
        <begin position="1"/>
        <end position="24"/>
    </location>
</feature>
<evidence type="ECO:0000313" key="3">
    <source>
        <dbReference type="Proteomes" id="UP001239462"/>
    </source>
</evidence>
<keyword evidence="1" id="KW-0732">Signal</keyword>
<proteinExistence type="predicted"/>